<keyword evidence="2" id="KW-1185">Reference proteome</keyword>
<dbReference type="Proteomes" id="UP000708208">
    <property type="component" value="Unassembled WGS sequence"/>
</dbReference>
<reference evidence="1" key="1">
    <citation type="submission" date="2021-06" db="EMBL/GenBank/DDBJ databases">
        <authorList>
            <person name="Hodson N. C."/>
            <person name="Mongue J. A."/>
            <person name="Jaron S. K."/>
        </authorList>
    </citation>
    <scope>NUCLEOTIDE SEQUENCE</scope>
</reference>
<feature type="non-terminal residue" evidence="1">
    <location>
        <position position="1"/>
    </location>
</feature>
<comment type="caution">
    <text evidence="1">The sequence shown here is derived from an EMBL/GenBank/DDBJ whole genome shotgun (WGS) entry which is preliminary data.</text>
</comment>
<evidence type="ECO:0000313" key="1">
    <source>
        <dbReference type="EMBL" id="CAG7719001.1"/>
    </source>
</evidence>
<dbReference type="EMBL" id="CAJVCH010057878">
    <property type="protein sequence ID" value="CAG7719001.1"/>
    <property type="molecule type" value="Genomic_DNA"/>
</dbReference>
<dbReference type="AlphaFoldDB" id="A0A8J2JEL4"/>
<name>A0A8J2JEL4_9HEXA</name>
<gene>
    <name evidence="1" type="ORF">AFUS01_LOCUS8351</name>
</gene>
<evidence type="ECO:0000313" key="2">
    <source>
        <dbReference type="Proteomes" id="UP000708208"/>
    </source>
</evidence>
<proteinExistence type="predicted"/>
<accession>A0A8J2JEL4</accession>
<organism evidence="1 2">
    <name type="scientific">Allacma fusca</name>
    <dbReference type="NCBI Taxonomy" id="39272"/>
    <lineage>
        <taxon>Eukaryota</taxon>
        <taxon>Metazoa</taxon>
        <taxon>Ecdysozoa</taxon>
        <taxon>Arthropoda</taxon>
        <taxon>Hexapoda</taxon>
        <taxon>Collembola</taxon>
        <taxon>Symphypleona</taxon>
        <taxon>Sminthuridae</taxon>
        <taxon>Allacma</taxon>
    </lineage>
</organism>
<sequence>RARIRVLYLKFEHRVDVFGIKGIQEGEDIFGRALRGWDISNMES</sequence>
<protein>
    <submittedName>
        <fullName evidence="1">Uncharacterized protein</fullName>
    </submittedName>
</protein>